<dbReference type="PROSITE" id="PS51898">
    <property type="entry name" value="TYR_RECOMBINASE"/>
    <property type="match status" value="1"/>
</dbReference>
<dbReference type="Gene3D" id="1.10.443.10">
    <property type="entry name" value="Intergrase catalytic core"/>
    <property type="match status" value="1"/>
</dbReference>
<dbReference type="RefSeq" id="WP_150260436.1">
    <property type="nucleotide sequence ID" value="NZ_CP029189.1"/>
</dbReference>
<dbReference type="Pfam" id="PF00589">
    <property type="entry name" value="Phage_integrase"/>
    <property type="match status" value="1"/>
</dbReference>
<evidence type="ECO:0000313" key="3">
    <source>
        <dbReference type="EMBL" id="QES57634.1"/>
    </source>
</evidence>
<reference evidence="3 4" key="1">
    <citation type="submission" date="2018-05" db="EMBL/GenBank/DDBJ databases">
        <title>Streptomyces venezuelae.</title>
        <authorList>
            <person name="Kim W."/>
            <person name="Lee N."/>
            <person name="Cho B.-K."/>
        </authorList>
    </citation>
    <scope>NUCLEOTIDE SEQUENCE [LARGE SCALE GENOMIC DNA]</scope>
    <source>
        <strain evidence="3 4">ATCC 21018</strain>
    </source>
</reference>
<dbReference type="OrthoDB" id="4326943at2"/>
<feature type="domain" description="Tyr recombinase" evidence="2">
    <location>
        <begin position="1"/>
        <end position="156"/>
    </location>
</feature>
<dbReference type="AlphaFoldDB" id="A0A5P2DR15"/>
<dbReference type="InterPro" id="IPR011010">
    <property type="entry name" value="DNA_brk_join_enz"/>
</dbReference>
<evidence type="ECO:0000259" key="2">
    <source>
        <dbReference type="PROSITE" id="PS51898"/>
    </source>
</evidence>
<dbReference type="SUPFAM" id="SSF56349">
    <property type="entry name" value="DNA breaking-rejoining enzymes"/>
    <property type="match status" value="1"/>
</dbReference>
<gene>
    <name evidence="3" type="ORF">DEJ51_28475</name>
</gene>
<dbReference type="Proteomes" id="UP000324101">
    <property type="component" value="Chromosome"/>
</dbReference>
<protein>
    <recommendedName>
        <fullName evidence="2">Tyr recombinase domain-containing protein</fullName>
    </recommendedName>
</protein>
<name>A0A5P2DR15_STRVZ</name>
<dbReference type="InterPro" id="IPR002104">
    <property type="entry name" value="Integrase_catalytic"/>
</dbReference>
<dbReference type="InterPro" id="IPR013762">
    <property type="entry name" value="Integrase-like_cat_sf"/>
</dbReference>
<dbReference type="GO" id="GO:0015074">
    <property type="term" value="P:DNA integration"/>
    <property type="evidence" value="ECO:0007669"/>
    <property type="project" value="InterPro"/>
</dbReference>
<dbReference type="EMBL" id="CP029189">
    <property type="protein sequence ID" value="QES57634.1"/>
    <property type="molecule type" value="Genomic_DNA"/>
</dbReference>
<dbReference type="GO" id="GO:0006310">
    <property type="term" value="P:DNA recombination"/>
    <property type="evidence" value="ECO:0007669"/>
    <property type="project" value="UniProtKB-KW"/>
</dbReference>
<dbReference type="GO" id="GO:0003677">
    <property type="term" value="F:DNA binding"/>
    <property type="evidence" value="ECO:0007669"/>
    <property type="project" value="InterPro"/>
</dbReference>
<proteinExistence type="predicted"/>
<evidence type="ECO:0000256" key="1">
    <source>
        <dbReference type="ARBA" id="ARBA00023172"/>
    </source>
</evidence>
<evidence type="ECO:0000313" key="4">
    <source>
        <dbReference type="Proteomes" id="UP000324101"/>
    </source>
</evidence>
<sequence>MARRSARLGNPPQIAIDLEEAEDIALHLRLRSFLSAAHRAIARARQALDSLALRARQAQERLAARQAYEASGYVVVDELGRPFKTDRLRREVHRLMAQAGVRRVRLYDARHACLSWMANNGVPDTVVSAWAGHSDLSFTKRVYVHPDPRLEAGSDKLGELLAGAA</sequence>
<keyword evidence="1" id="KW-0233">DNA recombination</keyword>
<accession>A0A5P2DR15</accession>
<organism evidence="3 4">
    <name type="scientific">Streptomyces venezuelae</name>
    <dbReference type="NCBI Taxonomy" id="54571"/>
    <lineage>
        <taxon>Bacteria</taxon>
        <taxon>Bacillati</taxon>
        <taxon>Actinomycetota</taxon>
        <taxon>Actinomycetes</taxon>
        <taxon>Kitasatosporales</taxon>
        <taxon>Streptomycetaceae</taxon>
        <taxon>Streptomyces</taxon>
    </lineage>
</organism>